<keyword evidence="3" id="KW-1185">Reference proteome</keyword>
<organism evidence="2 3">
    <name type="scientific">Leishmania naiffi</name>
    <dbReference type="NCBI Taxonomy" id="5678"/>
    <lineage>
        <taxon>Eukaryota</taxon>
        <taxon>Discoba</taxon>
        <taxon>Euglenozoa</taxon>
        <taxon>Kinetoplastea</taxon>
        <taxon>Metakinetoplastina</taxon>
        <taxon>Trypanosomatida</taxon>
        <taxon>Trypanosomatidae</taxon>
        <taxon>Leishmaniinae</taxon>
        <taxon>Leishmania</taxon>
        <taxon>Leishmania naiffi species complex</taxon>
    </lineage>
</organism>
<feature type="compositionally biased region" description="Basic and acidic residues" evidence="1">
    <location>
        <begin position="1"/>
        <end position="11"/>
    </location>
</feature>
<feature type="compositionally biased region" description="Basic and acidic residues" evidence="1">
    <location>
        <begin position="188"/>
        <end position="197"/>
    </location>
</feature>
<name>A0AAW3C012_9TRYP</name>
<feature type="region of interest" description="Disordered" evidence="1">
    <location>
        <begin position="590"/>
        <end position="614"/>
    </location>
</feature>
<proteinExistence type="predicted"/>
<feature type="compositionally biased region" description="Low complexity" evidence="1">
    <location>
        <begin position="131"/>
        <end position="143"/>
    </location>
</feature>
<gene>
    <name evidence="2" type="ORF">Q4I28_001913</name>
</gene>
<comment type="caution">
    <text evidence="2">The sequence shown here is derived from an EMBL/GenBank/DDBJ whole genome shotgun (WGS) entry which is preliminary data.</text>
</comment>
<feature type="compositionally biased region" description="Basic and acidic residues" evidence="1">
    <location>
        <begin position="109"/>
        <end position="120"/>
    </location>
</feature>
<dbReference type="AlphaFoldDB" id="A0AAW3C012"/>
<evidence type="ECO:0000313" key="3">
    <source>
        <dbReference type="Proteomes" id="UP001501274"/>
    </source>
</evidence>
<feature type="compositionally biased region" description="Low complexity" evidence="1">
    <location>
        <begin position="590"/>
        <end position="605"/>
    </location>
</feature>
<dbReference type="Proteomes" id="UP001501274">
    <property type="component" value="Unassembled WGS sequence"/>
</dbReference>
<feature type="compositionally biased region" description="Pro residues" evidence="1">
    <location>
        <begin position="251"/>
        <end position="260"/>
    </location>
</feature>
<evidence type="ECO:0000313" key="2">
    <source>
        <dbReference type="EMBL" id="KAL0528145.1"/>
    </source>
</evidence>
<feature type="compositionally biased region" description="Low complexity" evidence="1">
    <location>
        <begin position="205"/>
        <end position="234"/>
    </location>
</feature>
<evidence type="ECO:0000256" key="1">
    <source>
        <dbReference type="SAM" id="MobiDB-lite"/>
    </source>
</evidence>
<feature type="compositionally biased region" description="Basic and acidic residues" evidence="1">
    <location>
        <begin position="77"/>
        <end position="86"/>
    </location>
</feature>
<sequence>MSSDDGLRENEEAVAPSTVDVDVDVDATPIEEAHALEEQEPNGDGSMNTEEDGARSTVTPQVPAEAPELPHAIARLETVEGMKEQEDAATMQDSASPAEALDGEEEEHAADPDVDDKATVPEEGEQDDSASADNAVAEPDAAATRSPIVAEHDADGAVASASEDGVQVNTSVDNASDVAQVGVGSNKSESEEVRSDLGVEEEPTAAVSAAADAPPQDANAGAVADAPPAANPPQELKDGTPLPEATAGLPTPSPLPPPPRDLPRCQSRQQAPQPQLQQQQRPAAVLHHGATPSTLPMSPYTTITGVDGVYDLPEAERISVAAASLTPSTVLAVFRRGGENSHVNRMEIGSYSRYLLSTDHMSPLVFEATFHGHQPTVGAVPRSTLKGFGSGNVTNDYADDGIAARAASASSAHRTYQSPRSTFSAARQTMSETFADIATSSTALRRENDMLDDAHLSTLSVLRRQRRRDPRHGKSADEQRNYVYYNHRSKGFYVPHDPAPDTVMLQYNHLYSFGDGTRFAPVGSPLNGKNGAAATTAHQRNPHAAPPRTFAETRGSAFPFTASQRQYASYNGTVYGGTAQPRSRITKLVRAMSSSSSQANQRQRAGTQKGSSSLRTAKAVDLEQLHCTQLPRPRTIEEVMADQPQRYLCGAEGVRGALVQDIERDIEDGKLQWEEVPPAMQKAMTSATTAVTAAAQRRQLGSSVSLPASSTLSASGRQPRCAESLAMAPNALKSVMGQMRATPATTAAAASGGAAAKIMTTAPPSPAAEAARVTSSACMTGSAASTSRRMPIGSMAAVAALPAISRLNYTPRPTQRSNPSAFV</sequence>
<accession>A0AAW3C012</accession>
<reference evidence="2 3" key="1">
    <citation type="submission" date="2024-02" db="EMBL/GenBank/DDBJ databases">
        <title>FIRST GENOME SEQUENCES OF Leishmania (Viannia) shawi, Leishmania (Viannia) lindenbergi AND Leishmania (Viannia) utingensis.</title>
        <authorList>
            <person name="Resadore F."/>
            <person name="Custodio M.G.F."/>
            <person name="Boite M.C."/>
            <person name="Cupolillo E."/>
            <person name="Ferreira G.E.M."/>
        </authorList>
    </citation>
    <scope>NUCLEOTIDE SEQUENCE [LARGE SCALE GENOMIC DNA]</scope>
    <source>
        <strain evidence="2 3">MDAS/BR/1979/M5533</strain>
    </source>
</reference>
<feature type="compositionally biased region" description="Low complexity" evidence="1">
    <location>
        <begin position="264"/>
        <end position="284"/>
    </location>
</feature>
<protein>
    <submittedName>
        <fullName evidence="2">Uncharacterized protein</fullName>
    </submittedName>
</protein>
<dbReference type="EMBL" id="JBAMZN010000014">
    <property type="protein sequence ID" value="KAL0528145.1"/>
    <property type="molecule type" value="Genomic_DNA"/>
</dbReference>
<feature type="region of interest" description="Disordered" evidence="1">
    <location>
        <begin position="1"/>
        <end position="299"/>
    </location>
</feature>